<dbReference type="PATRIC" id="fig|68170.10.peg.8370"/>
<comment type="caution">
    <text evidence="3">The sequence shown here is derived from an EMBL/GenBank/DDBJ whole genome shotgun (WGS) entry which is preliminary data.</text>
</comment>
<protein>
    <recommendedName>
        <fullName evidence="2">Septum formation-related domain-containing protein</fullName>
    </recommendedName>
</protein>
<evidence type="ECO:0000259" key="2">
    <source>
        <dbReference type="Pfam" id="PF13845"/>
    </source>
</evidence>
<accession>A0A0F0H8F3</accession>
<evidence type="ECO:0000256" key="1">
    <source>
        <dbReference type="SAM" id="MobiDB-lite"/>
    </source>
</evidence>
<proteinExistence type="predicted"/>
<organism evidence="3 4">
    <name type="scientific">Lentzea aerocolonigenes</name>
    <name type="common">Lechevalieria aerocolonigenes</name>
    <name type="synonym">Saccharothrix aerocolonigenes</name>
    <dbReference type="NCBI Taxonomy" id="68170"/>
    <lineage>
        <taxon>Bacteria</taxon>
        <taxon>Bacillati</taxon>
        <taxon>Actinomycetota</taxon>
        <taxon>Actinomycetes</taxon>
        <taxon>Pseudonocardiales</taxon>
        <taxon>Pseudonocardiaceae</taxon>
        <taxon>Lentzea</taxon>
    </lineage>
</organism>
<evidence type="ECO:0000313" key="4">
    <source>
        <dbReference type="Proteomes" id="UP000033393"/>
    </source>
</evidence>
<dbReference type="Proteomes" id="UP000033393">
    <property type="component" value="Unassembled WGS sequence"/>
</dbReference>
<dbReference type="Pfam" id="PF13845">
    <property type="entry name" value="Septum_form"/>
    <property type="match status" value="1"/>
</dbReference>
<feature type="domain" description="Septum formation-related" evidence="2">
    <location>
        <begin position="61"/>
        <end position="276"/>
    </location>
</feature>
<keyword evidence="4" id="KW-1185">Reference proteome</keyword>
<sequence>MSSSAGWLSRSGHIRDTRLVMVGAFLGAFLLLMLSAFTSVLAGGPLGSNREKVNAAYQAVAGECLNWERKDLSDAQKVDCGAAHRFEVTGTADITGAYPKEAPFPNAEAWEKIAAEHCSQTTATYMSGKLDPEGKYGVSTLNPDEKRWSDGYRQLRCGLQVTAPSGAALPSFGSAKTQDQSNVYDPAVCLALAENNTVGDPVDCAQPHAFEIIGVVQHPEGEFLATEKQDAVMSEKCAAIANDYTGGADLKAKNLLVTWDTRSEKSWAVGSRKANCKIGAVPQGNNLVAWTGSVRNPNGAPLTTANPPQTTSVKPQDEPTGAPLHSESGKPPSESGKPSDSGKPDKPSSSAPTTTSENR</sequence>
<feature type="region of interest" description="Disordered" evidence="1">
    <location>
        <begin position="291"/>
        <end position="359"/>
    </location>
</feature>
<feature type="compositionally biased region" description="Low complexity" evidence="1">
    <location>
        <begin position="329"/>
        <end position="339"/>
    </location>
</feature>
<feature type="compositionally biased region" description="Polar residues" evidence="1">
    <location>
        <begin position="291"/>
        <end position="314"/>
    </location>
</feature>
<dbReference type="STRING" id="68170.GCA_000974445_09638"/>
<dbReference type="EMBL" id="JYJG01000042">
    <property type="protein sequence ID" value="KJK51141.1"/>
    <property type="molecule type" value="Genomic_DNA"/>
</dbReference>
<dbReference type="AlphaFoldDB" id="A0A0F0H8F3"/>
<gene>
    <name evidence="3" type="ORF">UK23_07895</name>
</gene>
<dbReference type="InterPro" id="IPR026004">
    <property type="entry name" value="Septum_form"/>
</dbReference>
<reference evidence="3 4" key="1">
    <citation type="submission" date="2015-02" db="EMBL/GenBank/DDBJ databases">
        <authorList>
            <person name="Ju K.-S."/>
            <person name="Doroghazi J.R."/>
            <person name="Metcalf W."/>
        </authorList>
    </citation>
    <scope>NUCLEOTIDE SEQUENCE [LARGE SCALE GENOMIC DNA]</scope>
    <source>
        <strain evidence="3 4">NRRL B-16140</strain>
    </source>
</reference>
<evidence type="ECO:0000313" key="3">
    <source>
        <dbReference type="EMBL" id="KJK51141.1"/>
    </source>
</evidence>
<name>A0A0F0H8F3_LENAE</name>